<dbReference type="SUPFAM" id="SSF56300">
    <property type="entry name" value="Metallo-dependent phosphatases"/>
    <property type="match status" value="1"/>
</dbReference>
<organism evidence="2 3">
    <name type="scientific">Halalkalibacter alkalisediminis</name>
    <dbReference type="NCBI Taxonomy" id="935616"/>
    <lineage>
        <taxon>Bacteria</taxon>
        <taxon>Bacillati</taxon>
        <taxon>Bacillota</taxon>
        <taxon>Bacilli</taxon>
        <taxon>Bacillales</taxon>
        <taxon>Bacillaceae</taxon>
        <taxon>Halalkalibacter</taxon>
    </lineage>
</organism>
<dbReference type="Gene3D" id="3.60.21.10">
    <property type="match status" value="1"/>
</dbReference>
<dbReference type="Proteomes" id="UP001589833">
    <property type="component" value="Unassembled WGS sequence"/>
</dbReference>
<dbReference type="RefSeq" id="WP_273840504.1">
    <property type="nucleotide sequence ID" value="NZ_JAQQWT010000002.1"/>
</dbReference>
<protein>
    <submittedName>
        <fullName evidence="2">Metallophosphoesterase</fullName>
    </submittedName>
</protein>
<dbReference type="InterPro" id="IPR051158">
    <property type="entry name" value="Metallophosphoesterase_sf"/>
</dbReference>
<evidence type="ECO:0000313" key="3">
    <source>
        <dbReference type="Proteomes" id="UP001589833"/>
    </source>
</evidence>
<dbReference type="InterPro" id="IPR004843">
    <property type="entry name" value="Calcineurin-like_PHP"/>
</dbReference>
<evidence type="ECO:0000259" key="1">
    <source>
        <dbReference type="Pfam" id="PF00149"/>
    </source>
</evidence>
<dbReference type="InterPro" id="IPR029052">
    <property type="entry name" value="Metallo-depent_PP-like"/>
</dbReference>
<evidence type="ECO:0000313" key="2">
    <source>
        <dbReference type="EMBL" id="MFC0560087.1"/>
    </source>
</evidence>
<feature type="domain" description="Calcineurin-like phosphoesterase" evidence="1">
    <location>
        <begin position="42"/>
        <end position="248"/>
    </location>
</feature>
<gene>
    <name evidence="2" type="ORF">ACFFH4_13630</name>
</gene>
<dbReference type="PANTHER" id="PTHR31302">
    <property type="entry name" value="TRANSMEMBRANE PROTEIN WITH METALLOPHOSPHOESTERASE DOMAIN-RELATED"/>
    <property type="match status" value="1"/>
</dbReference>
<proteinExistence type="predicted"/>
<dbReference type="PANTHER" id="PTHR31302:SF0">
    <property type="entry name" value="TRANSMEMBRANE PROTEIN WITH METALLOPHOSPHOESTERASE DOMAIN"/>
    <property type="match status" value="1"/>
</dbReference>
<dbReference type="Pfam" id="PF00149">
    <property type="entry name" value="Metallophos"/>
    <property type="match status" value="1"/>
</dbReference>
<sequence length="322" mass="37526">MVGLLFVFVVLLVFIIWDNNRIIVVEQEIGIENLPGELEGFTILQVSDLHEKEFGKRQKKLINSINNIHYDAIVFTGDMLDSDRSTHYQPFYDLIEGIYNKEHAIYVPGNADPNNYISQPQNPFDKHDFIKGMEERGVYLLESIHSIQNGQSHIHFVEFELSILDWESKIKELDSRAEPNNEVTKKYLNHLRNLYNEISLLDHLEHTDDAIIALNHYPIVDARIDFIKSHPEYMFRNFDLILAGHYHGGQIRLPFLGALFVPEPWYDRNGLFPPQDRVKGLWEYERTKQYVSTGLGSSDAIPFLQFRFLNPPEINLLTLTKK</sequence>
<dbReference type="EMBL" id="JBHLTR010000017">
    <property type="protein sequence ID" value="MFC0560087.1"/>
    <property type="molecule type" value="Genomic_DNA"/>
</dbReference>
<name>A0ABV6NH39_9BACI</name>
<accession>A0ABV6NH39</accession>
<reference evidence="2 3" key="1">
    <citation type="submission" date="2024-09" db="EMBL/GenBank/DDBJ databases">
        <authorList>
            <person name="Sun Q."/>
            <person name="Mori K."/>
        </authorList>
    </citation>
    <scope>NUCLEOTIDE SEQUENCE [LARGE SCALE GENOMIC DNA]</scope>
    <source>
        <strain evidence="2 3">NCAIM B.02301</strain>
    </source>
</reference>
<keyword evidence="3" id="KW-1185">Reference proteome</keyword>
<comment type="caution">
    <text evidence="2">The sequence shown here is derived from an EMBL/GenBank/DDBJ whole genome shotgun (WGS) entry which is preliminary data.</text>
</comment>